<keyword evidence="4" id="KW-0677">Repeat</keyword>
<dbReference type="PANTHER" id="PTHR46080:SF4">
    <property type="entry name" value="MITOCHONDRIAL CARRIER PROTEIN, EXPRESSED"/>
    <property type="match status" value="1"/>
</dbReference>
<evidence type="ECO:0000313" key="9">
    <source>
        <dbReference type="EMBL" id="EFJ26005.1"/>
    </source>
</evidence>
<reference evidence="9 10" key="1">
    <citation type="journal article" date="2011" name="Science">
        <title>The Selaginella genome identifies genetic changes associated with the evolution of vascular plants.</title>
        <authorList>
            <person name="Banks J.A."/>
            <person name="Nishiyama T."/>
            <person name="Hasebe M."/>
            <person name="Bowman J.L."/>
            <person name="Gribskov M."/>
            <person name="dePamphilis C."/>
            <person name="Albert V.A."/>
            <person name="Aono N."/>
            <person name="Aoyama T."/>
            <person name="Ambrose B.A."/>
            <person name="Ashton N.W."/>
            <person name="Axtell M.J."/>
            <person name="Barker E."/>
            <person name="Barker M.S."/>
            <person name="Bennetzen J.L."/>
            <person name="Bonawitz N.D."/>
            <person name="Chapple C."/>
            <person name="Cheng C."/>
            <person name="Correa L.G."/>
            <person name="Dacre M."/>
            <person name="DeBarry J."/>
            <person name="Dreyer I."/>
            <person name="Elias M."/>
            <person name="Engstrom E.M."/>
            <person name="Estelle M."/>
            <person name="Feng L."/>
            <person name="Finet C."/>
            <person name="Floyd S.K."/>
            <person name="Frommer W.B."/>
            <person name="Fujita T."/>
            <person name="Gramzow L."/>
            <person name="Gutensohn M."/>
            <person name="Harholt J."/>
            <person name="Hattori M."/>
            <person name="Heyl A."/>
            <person name="Hirai T."/>
            <person name="Hiwatashi Y."/>
            <person name="Ishikawa M."/>
            <person name="Iwata M."/>
            <person name="Karol K.G."/>
            <person name="Koehler B."/>
            <person name="Kolukisaoglu U."/>
            <person name="Kubo M."/>
            <person name="Kurata T."/>
            <person name="Lalonde S."/>
            <person name="Li K."/>
            <person name="Li Y."/>
            <person name="Litt A."/>
            <person name="Lyons E."/>
            <person name="Manning G."/>
            <person name="Maruyama T."/>
            <person name="Michael T.P."/>
            <person name="Mikami K."/>
            <person name="Miyazaki S."/>
            <person name="Morinaga S."/>
            <person name="Murata T."/>
            <person name="Mueller-Roeber B."/>
            <person name="Nelson D.R."/>
            <person name="Obara M."/>
            <person name="Oguri Y."/>
            <person name="Olmstead R.G."/>
            <person name="Onodera N."/>
            <person name="Petersen B.L."/>
            <person name="Pils B."/>
            <person name="Prigge M."/>
            <person name="Rensing S.A."/>
            <person name="Riano-Pachon D.M."/>
            <person name="Roberts A.W."/>
            <person name="Sato Y."/>
            <person name="Scheller H.V."/>
            <person name="Schulz B."/>
            <person name="Schulz C."/>
            <person name="Shakirov E.V."/>
            <person name="Shibagaki N."/>
            <person name="Shinohara N."/>
            <person name="Shippen D.E."/>
            <person name="Soerensen I."/>
            <person name="Sotooka R."/>
            <person name="Sugimoto N."/>
            <person name="Sugita M."/>
            <person name="Sumikawa N."/>
            <person name="Tanurdzic M."/>
            <person name="Theissen G."/>
            <person name="Ulvskov P."/>
            <person name="Wakazuki S."/>
            <person name="Weng J.K."/>
            <person name="Willats W.W."/>
            <person name="Wipf D."/>
            <person name="Wolf P.G."/>
            <person name="Yang L."/>
            <person name="Zimmer A.D."/>
            <person name="Zhu Q."/>
            <person name="Mitros T."/>
            <person name="Hellsten U."/>
            <person name="Loque D."/>
            <person name="Otillar R."/>
            <person name="Salamov A."/>
            <person name="Schmutz J."/>
            <person name="Shapiro H."/>
            <person name="Lindquist E."/>
            <person name="Lucas S."/>
            <person name="Rokhsar D."/>
            <person name="Grigoriev I.V."/>
        </authorList>
    </citation>
    <scope>NUCLEOTIDE SEQUENCE [LARGE SCALE GENOMIC DNA]</scope>
</reference>
<gene>
    <name evidence="9" type="ORF">SELMODRAFT_413389</name>
    <name evidence="8" type="ORF">SELMODRAFT_423544</name>
</gene>
<dbReference type="PRINTS" id="PR00926">
    <property type="entry name" value="MITOCARRIER"/>
</dbReference>
<evidence type="ECO:0008006" key="11">
    <source>
        <dbReference type="Google" id="ProtNLM"/>
    </source>
</evidence>
<dbReference type="Gramene" id="EFJ26005">
    <property type="protein sequence ID" value="EFJ26005"/>
    <property type="gene ID" value="SELMODRAFT_413389"/>
</dbReference>
<keyword evidence="2 7" id="KW-0813">Transport</keyword>
<dbReference type="EMBL" id="GL377585">
    <property type="protein sequence ID" value="EFJ26005.1"/>
    <property type="molecule type" value="Genomic_DNA"/>
</dbReference>
<dbReference type="KEGG" id="smo:SELMODRAFT_423544"/>
<dbReference type="EMBL" id="GL377627">
    <property type="protein sequence ID" value="EFJ14412.1"/>
    <property type="molecule type" value="Genomic_DNA"/>
</dbReference>
<proteinExistence type="inferred from homology"/>
<keyword evidence="5 6" id="KW-0472">Membrane</keyword>
<evidence type="ECO:0000256" key="5">
    <source>
        <dbReference type="ARBA" id="ARBA00023136"/>
    </source>
</evidence>
<accession>D8RPA5</accession>
<feature type="repeat" description="Solcar" evidence="6">
    <location>
        <begin position="234"/>
        <end position="319"/>
    </location>
</feature>
<dbReference type="Gramene" id="EFJ14412">
    <property type="protein sequence ID" value="EFJ14412"/>
    <property type="gene ID" value="SELMODRAFT_423544"/>
</dbReference>
<dbReference type="InParanoid" id="D8RPA5"/>
<evidence type="ECO:0000313" key="8">
    <source>
        <dbReference type="EMBL" id="EFJ14412.1"/>
    </source>
</evidence>
<keyword evidence="3 6" id="KW-0812">Transmembrane</keyword>
<evidence type="ECO:0000256" key="4">
    <source>
        <dbReference type="ARBA" id="ARBA00022737"/>
    </source>
</evidence>
<dbReference type="SUPFAM" id="SSF103506">
    <property type="entry name" value="Mitochondrial carrier"/>
    <property type="match status" value="1"/>
</dbReference>
<dbReference type="InterPro" id="IPR023395">
    <property type="entry name" value="MCP_dom_sf"/>
</dbReference>
<comment type="similarity">
    <text evidence="7">Belongs to the mitochondrial carrier (TC 2.A.29) family.</text>
</comment>
<dbReference type="Gene3D" id="1.50.40.10">
    <property type="entry name" value="Mitochondrial carrier domain"/>
    <property type="match status" value="1"/>
</dbReference>
<evidence type="ECO:0000313" key="10">
    <source>
        <dbReference type="Proteomes" id="UP000001514"/>
    </source>
</evidence>
<dbReference type="OrthoDB" id="250329at2759"/>
<dbReference type="HOGENOM" id="CLU_015166_3_3_1"/>
<dbReference type="PROSITE" id="PS50920">
    <property type="entry name" value="SOLCAR"/>
    <property type="match status" value="3"/>
</dbReference>
<evidence type="ECO:0000256" key="7">
    <source>
        <dbReference type="RuleBase" id="RU000488"/>
    </source>
</evidence>
<feature type="repeat" description="Solcar" evidence="6">
    <location>
        <begin position="25"/>
        <end position="109"/>
    </location>
</feature>
<protein>
    <recommendedName>
        <fullName evidence="11">Mitochondrial carrier protein</fullName>
    </recommendedName>
</protein>
<dbReference type="KEGG" id="smo:SELMODRAFT_413389"/>
<comment type="subcellular location">
    <subcellularLocation>
        <location evidence="1">Membrane</location>
        <topology evidence="1">Multi-pass membrane protein</topology>
    </subcellularLocation>
</comment>
<dbReference type="OMA" id="GSIGCYC"/>
<dbReference type="AlphaFoldDB" id="D8RPA5"/>
<dbReference type="GO" id="GO:0055085">
    <property type="term" value="P:transmembrane transport"/>
    <property type="evidence" value="ECO:0007669"/>
    <property type="project" value="InterPro"/>
</dbReference>
<dbReference type="eggNOG" id="KOG0765">
    <property type="taxonomic scope" value="Eukaryota"/>
</dbReference>
<evidence type="ECO:0000256" key="1">
    <source>
        <dbReference type="ARBA" id="ARBA00004141"/>
    </source>
</evidence>
<dbReference type="GO" id="GO:0016020">
    <property type="term" value="C:membrane"/>
    <property type="evidence" value="ECO:0007669"/>
    <property type="project" value="UniProtKB-SubCell"/>
</dbReference>
<evidence type="ECO:0000256" key="2">
    <source>
        <dbReference type="ARBA" id="ARBA00022448"/>
    </source>
</evidence>
<dbReference type="InterPro" id="IPR018108">
    <property type="entry name" value="MCP_transmembrane"/>
</dbReference>
<feature type="repeat" description="Solcar" evidence="6">
    <location>
        <begin position="120"/>
        <end position="212"/>
    </location>
</feature>
<dbReference type="InterPro" id="IPR002067">
    <property type="entry name" value="MCP"/>
</dbReference>
<keyword evidence="10" id="KW-1185">Reference proteome</keyword>
<sequence>MELEARVGKHEIRLPAEVNWEMLDKTKFFVLGAALFSGVNGMLYPSMVLKTQQQVIGPAAASSSSSSIAAGILRRQGILGLYKGFGASLMGTIPARAIYMSTLEITKSALGSLADRSPAAAAAANAVAGMSAAMAAQLVWTPVDVISQRLMVQGAGQGAAIATNYKGAMDALATIARNSGIRGLYRGFGVSIITYAPSNAVWWGSYSIAQRFMWKGAAAVTDLGDRREDVSGGVVLGMQAASAAMAGGVSALVTTPLDTIKTRMQVLESGRPPRFGTTLRDLVSEGGWRACYKGLGPRWASMTLSATAMITSYELLKRLSAKSQ</sequence>
<name>D8RPA5_SELML</name>
<organism evidence="10">
    <name type="scientific">Selaginella moellendorffii</name>
    <name type="common">Spikemoss</name>
    <dbReference type="NCBI Taxonomy" id="88036"/>
    <lineage>
        <taxon>Eukaryota</taxon>
        <taxon>Viridiplantae</taxon>
        <taxon>Streptophyta</taxon>
        <taxon>Embryophyta</taxon>
        <taxon>Tracheophyta</taxon>
        <taxon>Lycopodiopsida</taxon>
        <taxon>Selaginellales</taxon>
        <taxon>Selaginellaceae</taxon>
        <taxon>Selaginella</taxon>
    </lineage>
</organism>
<dbReference type="Proteomes" id="UP000001514">
    <property type="component" value="Unassembled WGS sequence"/>
</dbReference>
<dbReference type="PANTHER" id="PTHR46080">
    <property type="entry name" value="MITOCHONDRIAL SUBSTRATE CARRIER FAMILY PROTEIN J"/>
    <property type="match status" value="1"/>
</dbReference>
<dbReference type="Pfam" id="PF00153">
    <property type="entry name" value="Mito_carr"/>
    <property type="match status" value="3"/>
</dbReference>
<evidence type="ECO:0000256" key="3">
    <source>
        <dbReference type="ARBA" id="ARBA00022692"/>
    </source>
</evidence>
<evidence type="ECO:0000256" key="6">
    <source>
        <dbReference type="PROSITE-ProRule" id="PRU00282"/>
    </source>
</evidence>